<evidence type="ECO:0000256" key="1">
    <source>
        <dbReference type="SAM" id="MobiDB-lite"/>
    </source>
</evidence>
<organism evidence="2 3">
    <name type="scientific">Stephania cephalantha</name>
    <dbReference type="NCBI Taxonomy" id="152367"/>
    <lineage>
        <taxon>Eukaryota</taxon>
        <taxon>Viridiplantae</taxon>
        <taxon>Streptophyta</taxon>
        <taxon>Embryophyta</taxon>
        <taxon>Tracheophyta</taxon>
        <taxon>Spermatophyta</taxon>
        <taxon>Magnoliopsida</taxon>
        <taxon>Ranunculales</taxon>
        <taxon>Menispermaceae</taxon>
        <taxon>Menispermoideae</taxon>
        <taxon>Cissampelideae</taxon>
        <taxon>Stephania</taxon>
    </lineage>
</organism>
<proteinExistence type="predicted"/>
<dbReference type="AlphaFoldDB" id="A0AAP0HZ01"/>
<dbReference type="Proteomes" id="UP001419268">
    <property type="component" value="Unassembled WGS sequence"/>
</dbReference>
<feature type="region of interest" description="Disordered" evidence="1">
    <location>
        <begin position="49"/>
        <end position="97"/>
    </location>
</feature>
<keyword evidence="3" id="KW-1185">Reference proteome</keyword>
<name>A0AAP0HZ01_9MAGN</name>
<protein>
    <submittedName>
        <fullName evidence="2">Uncharacterized protein</fullName>
    </submittedName>
</protein>
<evidence type="ECO:0000313" key="2">
    <source>
        <dbReference type="EMBL" id="KAK9101429.1"/>
    </source>
</evidence>
<evidence type="ECO:0000313" key="3">
    <source>
        <dbReference type="Proteomes" id="UP001419268"/>
    </source>
</evidence>
<sequence>MESGLRESGTVIRKSTAWLRGNPRVCYAFVLVHQGEAQPTRCRCAAESRVADGDPREVKDEAAAVVEEAKASKRRKKKGRGGGKGGTAVEEASNGGG</sequence>
<reference evidence="2 3" key="1">
    <citation type="submission" date="2024-01" db="EMBL/GenBank/DDBJ databases">
        <title>Genome assemblies of Stephania.</title>
        <authorList>
            <person name="Yang L."/>
        </authorList>
    </citation>
    <scope>NUCLEOTIDE SEQUENCE [LARGE SCALE GENOMIC DNA]</scope>
    <source>
        <strain evidence="2">JXDWG</strain>
        <tissue evidence="2">Leaf</tissue>
    </source>
</reference>
<feature type="compositionally biased region" description="Basic residues" evidence="1">
    <location>
        <begin position="72"/>
        <end position="81"/>
    </location>
</feature>
<dbReference type="EMBL" id="JBBNAG010000010">
    <property type="protein sequence ID" value="KAK9101429.1"/>
    <property type="molecule type" value="Genomic_DNA"/>
</dbReference>
<comment type="caution">
    <text evidence="2">The sequence shown here is derived from an EMBL/GenBank/DDBJ whole genome shotgun (WGS) entry which is preliminary data.</text>
</comment>
<feature type="compositionally biased region" description="Basic and acidic residues" evidence="1">
    <location>
        <begin position="49"/>
        <end position="71"/>
    </location>
</feature>
<accession>A0AAP0HZ01</accession>
<gene>
    <name evidence="2" type="ORF">Scep_024859</name>
</gene>